<organism evidence="14 15">
    <name type="scientific">Botrimarina hoheduenensis</name>
    <dbReference type="NCBI Taxonomy" id="2528000"/>
    <lineage>
        <taxon>Bacteria</taxon>
        <taxon>Pseudomonadati</taxon>
        <taxon>Planctomycetota</taxon>
        <taxon>Planctomycetia</taxon>
        <taxon>Pirellulales</taxon>
        <taxon>Lacipirellulaceae</taxon>
        <taxon>Botrimarina</taxon>
    </lineage>
</organism>
<dbReference type="FunFam" id="3.40.50.300:FF:000014">
    <property type="entry name" value="DNA polymerase III subunit gamma/tau"/>
    <property type="match status" value="1"/>
</dbReference>
<feature type="domain" description="AAA+ ATPase" evidence="13">
    <location>
        <begin position="62"/>
        <end position="204"/>
    </location>
</feature>
<evidence type="ECO:0000256" key="6">
    <source>
        <dbReference type="ARBA" id="ARBA00022741"/>
    </source>
</evidence>
<dbReference type="InterPro" id="IPR045085">
    <property type="entry name" value="HLD_clamp_pol_III_gamma_tau"/>
</dbReference>
<feature type="compositionally biased region" description="Low complexity" evidence="12">
    <location>
        <begin position="464"/>
        <end position="474"/>
    </location>
</feature>
<dbReference type="GO" id="GO:0005524">
    <property type="term" value="F:ATP binding"/>
    <property type="evidence" value="ECO:0007669"/>
    <property type="project" value="UniProtKB-KW"/>
</dbReference>
<dbReference type="NCBIfam" id="NF004046">
    <property type="entry name" value="PRK05563.1"/>
    <property type="match status" value="1"/>
</dbReference>
<keyword evidence="5" id="KW-0479">Metal-binding</keyword>
<feature type="compositionally biased region" description="Pro residues" evidence="12">
    <location>
        <begin position="449"/>
        <end position="463"/>
    </location>
</feature>
<evidence type="ECO:0000256" key="7">
    <source>
        <dbReference type="ARBA" id="ARBA00022833"/>
    </source>
</evidence>
<dbReference type="InterPro" id="IPR003593">
    <property type="entry name" value="AAA+_ATPase"/>
</dbReference>
<dbReference type="Gene3D" id="1.20.272.10">
    <property type="match status" value="1"/>
</dbReference>
<dbReference type="CDD" id="cd18137">
    <property type="entry name" value="HLD_clamp_pol_III_gamma_tau"/>
    <property type="match status" value="1"/>
</dbReference>
<dbReference type="EMBL" id="SJPH01000002">
    <property type="protein sequence ID" value="TWT47619.1"/>
    <property type="molecule type" value="Genomic_DNA"/>
</dbReference>
<dbReference type="Proteomes" id="UP000318995">
    <property type="component" value="Unassembled WGS sequence"/>
</dbReference>
<dbReference type="GO" id="GO:0003677">
    <property type="term" value="F:DNA binding"/>
    <property type="evidence" value="ECO:0007669"/>
    <property type="project" value="InterPro"/>
</dbReference>
<dbReference type="InterPro" id="IPR012763">
    <property type="entry name" value="DNA_pol_III_sug/sutau_N"/>
</dbReference>
<evidence type="ECO:0000256" key="11">
    <source>
        <dbReference type="RuleBase" id="RU364063"/>
    </source>
</evidence>
<dbReference type="InterPro" id="IPR001270">
    <property type="entry name" value="ClpA/B"/>
</dbReference>
<evidence type="ECO:0000256" key="12">
    <source>
        <dbReference type="SAM" id="MobiDB-lite"/>
    </source>
</evidence>
<dbReference type="InterPro" id="IPR050238">
    <property type="entry name" value="DNA_Rep/Repair_Clamp_Loader"/>
</dbReference>
<comment type="subunit">
    <text evidence="11">DNA polymerase III contains a core (composed of alpha, epsilon and theta chains) that associates with a tau subunit. This core dimerizes to form the POLIII' complex. PolIII' associates with the gamma complex (composed of gamma, delta, delta', psi and chi chains) and with the beta chain to form the complete DNA polymerase III complex.</text>
</comment>
<evidence type="ECO:0000259" key="13">
    <source>
        <dbReference type="SMART" id="SM00382"/>
    </source>
</evidence>
<protein>
    <recommendedName>
        <fullName evidence="11">DNA polymerase III subunit gamma/tau</fullName>
        <ecNumber evidence="11">2.7.7.7</ecNumber>
    </recommendedName>
</protein>
<comment type="similarity">
    <text evidence="1 11">Belongs to the DnaX/STICHEL family.</text>
</comment>
<evidence type="ECO:0000256" key="9">
    <source>
        <dbReference type="ARBA" id="ARBA00022932"/>
    </source>
</evidence>
<reference evidence="14 15" key="1">
    <citation type="submission" date="2019-02" db="EMBL/GenBank/DDBJ databases">
        <title>Deep-cultivation of Planctomycetes and their phenomic and genomic characterization uncovers novel biology.</title>
        <authorList>
            <person name="Wiegand S."/>
            <person name="Jogler M."/>
            <person name="Boedeker C."/>
            <person name="Pinto D."/>
            <person name="Vollmers J."/>
            <person name="Rivas-Marin E."/>
            <person name="Kohn T."/>
            <person name="Peeters S.H."/>
            <person name="Heuer A."/>
            <person name="Rast P."/>
            <person name="Oberbeckmann S."/>
            <person name="Bunk B."/>
            <person name="Jeske O."/>
            <person name="Meyerdierks A."/>
            <person name="Storesund J.E."/>
            <person name="Kallscheuer N."/>
            <person name="Luecker S."/>
            <person name="Lage O.M."/>
            <person name="Pohl T."/>
            <person name="Merkel B.J."/>
            <person name="Hornburger P."/>
            <person name="Mueller R.-W."/>
            <person name="Bruemmer F."/>
            <person name="Labrenz M."/>
            <person name="Spormann A.M."/>
            <person name="Op Den Camp H."/>
            <person name="Overmann J."/>
            <person name="Amann R."/>
            <person name="Jetten M.S.M."/>
            <person name="Mascher T."/>
            <person name="Medema M.H."/>
            <person name="Devos D.P."/>
            <person name="Kaster A.-K."/>
            <person name="Ovreas L."/>
            <person name="Rohde M."/>
            <person name="Galperin M.Y."/>
            <person name="Jogler C."/>
        </authorList>
    </citation>
    <scope>NUCLEOTIDE SEQUENCE [LARGE SCALE GENOMIC DNA]</scope>
    <source>
        <strain evidence="14 15">Pla111</strain>
    </source>
</reference>
<dbReference type="InterPro" id="IPR027417">
    <property type="entry name" value="P-loop_NTPase"/>
</dbReference>
<evidence type="ECO:0000256" key="10">
    <source>
        <dbReference type="ARBA" id="ARBA00049244"/>
    </source>
</evidence>
<evidence type="ECO:0000256" key="3">
    <source>
        <dbReference type="ARBA" id="ARBA00022695"/>
    </source>
</evidence>
<evidence type="ECO:0000256" key="4">
    <source>
        <dbReference type="ARBA" id="ARBA00022705"/>
    </source>
</evidence>
<dbReference type="SUPFAM" id="SSF52540">
    <property type="entry name" value="P-loop containing nucleoside triphosphate hydrolases"/>
    <property type="match status" value="1"/>
</dbReference>
<dbReference type="Gene3D" id="3.40.50.300">
    <property type="entry name" value="P-loop containing nucleotide triphosphate hydrolases"/>
    <property type="match status" value="1"/>
</dbReference>
<dbReference type="PRINTS" id="PR00300">
    <property type="entry name" value="CLPPROTEASEA"/>
</dbReference>
<dbReference type="Pfam" id="PF13177">
    <property type="entry name" value="DNA_pol3_delta2"/>
    <property type="match status" value="1"/>
</dbReference>
<evidence type="ECO:0000313" key="15">
    <source>
        <dbReference type="Proteomes" id="UP000318995"/>
    </source>
</evidence>
<feature type="compositionally biased region" description="Basic and acidic residues" evidence="12">
    <location>
        <begin position="11"/>
        <end position="25"/>
    </location>
</feature>
<proteinExistence type="inferred from homology"/>
<keyword evidence="6 11" id="KW-0547">Nucleotide-binding</keyword>
<evidence type="ECO:0000256" key="8">
    <source>
        <dbReference type="ARBA" id="ARBA00022840"/>
    </source>
</evidence>
<dbReference type="InterPro" id="IPR008921">
    <property type="entry name" value="DNA_pol3_clamp-load_cplx_C"/>
</dbReference>
<gene>
    <name evidence="14" type="primary">dnaX_2</name>
    <name evidence="11" type="synonym">dnaX</name>
    <name evidence="14" type="ORF">Pla111_12340</name>
</gene>
<comment type="function">
    <text evidence="11">DNA polymerase III is a complex, multichain enzyme responsible for most of the replicative synthesis in bacteria. This DNA polymerase also exhibits 3' to 5' exonuclease activity.</text>
</comment>
<dbReference type="FunFam" id="1.10.8.60:FF:000013">
    <property type="entry name" value="DNA polymerase III subunit gamma/tau"/>
    <property type="match status" value="1"/>
</dbReference>
<evidence type="ECO:0000256" key="5">
    <source>
        <dbReference type="ARBA" id="ARBA00022723"/>
    </source>
</evidence>
<dbReference type="SMART" id="SM00382">
    <property type="entry name" value="AAA"/>
    <property type="match status" value="1"/>
</dbReference>
<evidence type="ECO:0000313" key="14">
    <source>
        <dbReference type="EMBL" id="TWT47619.1"/>
    </source>
</evidence>
<feature type="region of interest" description="Disordered" evidence="12">
    <location>
        <begin position="409"/>
        <end position="530"/>
    </location>
</feature>
<accession>A0A5C5WC16</accession>
<name>A0A5C5WC16_9BACT</name>
<dbReference type="GO" id="GO:0009360">
    <property type="term" value="C:DNA polymerase III complex"/>
    <property type="evidence" value="ECO:0007669"/>
    <property type="project" value="InterPro"/>
</dbReference>
<dbReference type="Pfam" id="PF12169">
    <property type="entry name" value="DNA_pol3_gamma3"/>
    <property type="match status" value="1"/>
</dbReference>
<dbReference type="OrthoDB" id="9810148at2"/>
<keyword evidence="3 11" id="KW-0548">Nucleotidyltransferase</keyword>
<dbReference type="EC" id="2.7.7.7" evidence="11"/>
<comment type="catalytic activity">
    <reaction evidence="10 11">
        <text>DNA(n) + a 2'-deoxyribonucleoside 5'-triphosphate = DNA(n+1) + diphosphate</text>
        <dbReference type="Rhea" id="RHEA:22508"/>
        <dbReference type="Rhea" id="RHEA-COMP:17339"/>
        <dbReference type="Rhea" id="RHEA-COMP:17340"/>
        <dbReference type="ChEBI" id="CHEBI:33019"/>
        <dbReference type="ChEBI" id="CHEBI:61560"/>
        <dbReference type="ChEBI" id="CHEBI:173112"/>
        <dbReference type="EC" id="2.7.7.7"/>
    </reaction>
</comment>
<feature type="region of interest" description="Disordered" evidence="12">
    <location>
        <begin position="1"/>
        <end position="25"/>
    </location>
</feature>
<keyword evidence="2 11" id="KW-0808">Transferase</keyword>
<dbReference type="PANTHER" id="PTHR11669:SF0">
    <property type="entry name" value="PROTEIN STICHEL-LIKE 2"/>
    <property type="match status" value="1"/>
</dbReference>
<sequence length="556" mass="58822">MSDAPQADPPVRPHEPAPPKPPEAKGEYVVVARRYRPQLFSELIGQEHVARALEQAIRSGRIGHAYLFTGARGVGKTSAARILSKALNCESGPTPTPCNACDSCQRVASGDDVDVLEIDGASNRGIDEIRLLRQNAGIRPSRSRFKVYIIDEVHMLTKEAFNALLKTLEEPPEHVKFVFATTEPNKIPITILSRCQRFDFAGVEAPAIGQRLAQIAQAEGVAIDAEALQILSIRAAGSMRDSQSLLEQLLAVADHQITAENVYALLGIAPAARIAELAERLAERDAASGLAAIDAAIHNGADPGQLLDQLVGYYRDAMAAAVGCPAERMLHALPAQFEQTQSLGKRLGVNTLLAILQVLDHTAARMRVSVYERTLLDMAVVRIAAMDDLDELAQAVADLKANPAAAVVSAPPAASRVAPPATNPRASGSGDIAAQPTPQPSPASSSPAAPLPSPPPSASPPTAAPASAGSRPGANEPESAETQGTATVPPTDGLVAQLAAQLEHGAAKPQAVSPRRPNRRQQQAEIADRPFVRRALELFDIEPDKLKYFPPKEGGP</sequence>
<dbReference type="InterPro" id="IPR022754">
    <property type="entry name" value="DNA_pol_III_gamma-3"/>
</dbReference>
<keyword evidence="15" id="KW-1185">Reference proteome</keyword>
<dbReference type="AlphaFoldDB" id="A0A5C5WC16"/>
<dbReference type="CDD" id="cd00009">
    <property type="entry name" value="AAA"/>
    <property type="match status" value="1"/>
</dbReference>
<dbReference type="GO" id="GO:0046872">
    <property type="term" value="F:metal ion binding"/>
    <property type="evidence" value="ECO:0007669"/>
    <property type="project" value="UniProtKB-KW"/>
</dbReference>
<keyword evidence="8 11" id="KW-0067">ATP-binding</keyword>
<feature type="compositionally biased region" description="Low complexity" evidence="12">
    <location>
        <begin position="409"/>
        <end position="420"/>
    </location>
</feature>
<dbReference type="SUPFAM" id="SSF48019">
    <property type="entry name" value="post-AAA+ oligomerization domain-like"/>
    <property type="match status" value="1"/>
</dbReference>
<dbReference type="Gene3D" id="1.10.8.60">
    <property type="match status" value="1"/>
</dbReference>
<keyword evidence="4 11" id="KW-0235">DNA replication</keyword>
<dbReference type="Pfam" id="PF22608">
    <property type="entry name" value="DNAX_ATPase_lid"/>
    <property type="match status" value="1"/>
</dbReference>
<dbReference type="GO" id="GO:0006261">
    <property type="term" value="P:DNA-templated DNA replication"/>
    <property type="evidence" value="ECO:0007669"/>
    <property type="project" value="TreeGrafter"/>
</dbReference>
<dbReference type="NCBIfam" id="TIGR02397">
    <property type="entry name" value="dnaX_nterm"/>
    <property type="match status" value="1"/>
</dbReference>
<dbReference type="GO" id="GO:0003887">
    <property type="term" value="F:DNA-directed DNA polymerase activity"/>
    <property type="evidence" value="ECO:0007669"/>
    <property type="project" value="UniProtKB-KW"/>
</dbReference>
<evidence type="ECO:0000256" key="1">
    <source>
        <dbReference type="ARBA" id="ARBA00006360"/>
    </source>
</evidence>
<dbReference type="RefSeq" id="WP_146572358.1">
    <property type="nucleotide sequence ID" value="NZ_SJPH01000002.1"/>
</dbReference>
<keyword evidence="9 11" id="KW-0239">DNA-directed DNA polymerase</keyword>
<dbReference type="PANTHER" id="PTHR11669">
    <property type="entry name" value="REPLICATION FACTOR C / DNA POLYMERASE III GAMMA-TAU SUBUNIT"/>
    <property type="match status" value="1"/>
</dbReference>
<keyword evidence="7" id="KW-0862">Zinc</keyword>
<evidence type="ECO:0000256" key="2">
    <source>
        <dbReference type="ARBA" id="ARBA00022679"/>
    </source>
</evidence>
<comment type="caution">
    <text evidence="14">The sequence shown here is derived from an EMBL/GenBank/DDBJ whole genome shotgun (WGS) entry which is preliminary data.</text>
</comment>